<dbReference type="InterPro" id="IPR002491">
    <property type="entry name" value="ABC_transptr_periplasmic_BD"/>
</dbReference>
<dbReference type="PROSITE" id="PS50983">
    <property type="entry name" value="FE_B12_PBP"/>
    <property type="match status" value="1"/>
</dbReference>
<organism evidence="4 5">
    <name type="scientific">Motilibacter deserti</name>
    <dbReference type="NCBI Taxonomy" id="2714956"/>
    <lineage>
        <taxon>Bacteria</taxon>
        <taxon>Bacillati</taxon>
        <taxon>Actinomycetota</taxon>
        <taxon>Actinomycetes</taxon>
        <taxon>Motilibacterales</taxon>
        <taxon>Motilibacteraceae</taxon>
        <taxon>Motilibacter</taxon>
    </lineage>
</organism>
<dbReference type="PANTHER" id="PTHR30535:SF4">
    <property type="entry name" value="HEMIN-BINDING PERIPLASMIC PROTEIN HMUT"/>
    <property type="match status" value="1"/>
</dbReference>
<proteinExistence type="inferred from homology"/>
<dbReference type="RefSeq" id="WP_166277601.1">
    <property type="nucleotide sequence ID" value="NZ_JAANNP010000001.1"/>
</dbReference>
<dbReference type="SUPFAM" id="SSF53807">
    <property type="entry name" value="Helical backbone' metal receptor"/>
    <property type="match status" value="1"/>
</dbReference>
<feature type="signal peptide" evidence="2">
    <location>
        <begin position="1"/>
        <end position="21"/>
    </location>
</feature>
<evidence type="ECO:0000256" key="1">
    <source>
        <dbReference type="ARBA" id="ARBA00008814"/>
    </source>
</evidence>
<comment type="caution">
    <text evidence="4">The sequence shown here is derived from an EMBL/GenBank/DDBJ whole genome shotgun (WGS) entry which is preliminary data.</text>
</comment>
<feature type="domain" description="Fe/B12 periplasmic-binding" evidence="3">
    <location>
        <begin position="82"/>
        <end position="338"/>
    </location>
</feature>
<dbReference type="Pfam" id="PF01497">
    <property type="entry name" value="Peripla_BP_2"/>
    <property type="match status" value="1"/>
</dbReference>
<comment type="similarity">
    <text evidence="1">Belongs to the bacterial solute-binding protein 8 family.</text>
</comment>
<keyword evidence="5" id="KW-1185">Reference proteome</keyword>
<evidence type="ECO:0000313" key="5">
    <source>
        <dbReference type="Proteomes" id="UP000800981"/>
    </source>
</evidence>
<dbReference type="InterPro" id="IPR050902">
    <property type="entry name" value="ABC_Transporter_SBP"/>
</dbReference>
<protein>
    <submittedName>
        <fullName evidence="4">ABC transporter substrate-binding protein</fullName>
    </submittedName>
</protein>
<gene>
    <name evidence="4" type="ORF">G9H71_02990</name>
</gene>
<dbReference type="PROSITE" id="PS51257">
    <property type="entry name" value="PROKAR_LIPOPROTEIN"/>
    <property type="match status" value="1"/>
</dbReference>
<accession>A0ABX0GQI5</accession>
<evidence type="ECO:0000256" key="2">
    <source>
        <dbReference type="SAM" id="SignalP"/>
    </source>
</evidence>
<dbReference type="PANTHER" id="PTHR30535">
    <property type="entry name" value="VITAMIN B12-BINDING PROTEIN"/>
    <property type="match status" value="1"/>
</dbReference>
<feature type="chain" id="PRO_5046010466" evidence="2">
    <location>
        <begin position="22"/>
        <end position="338"/>
    </location>
</feature>
<dbReference type="Proteomes" id="UP000800981">
    <property type="component" value="Unassembled WGS sequence"/>
</dbReference>
<reference evidence="4 5" key="1">
    <citation type="submission" date="2020-03" db="EMBL/GenBank/DDBJ databases">
        <title>Two novel Motilibacter sp.</title>
        <authorList>
            <person name="Liu S."/>
        </authorList>
    </citation>
    <scope>NUCLEOTIDE SEQUENCE [LARGE SCALE GENOMIC DNA]</scope>
    <source>
        <strain evidence="4 5">E257</strain>
    </source>
</reference>
<dbReference type="EMBL" id="JAANNP010000001">
    <property type="protein sequence ID" value="NHC12745.1"/>
    <property type="molecule type" value="Genomic_DNA"/>
</dbReference>
<evidence type="ECO:0000259" key="3">
    <source>
        <dbReference type="PROSITE" id="PS50983"/>
    </source>
</evidence>
<name>A0ABX0GQI5_9ACTN</name>
<evidence type="ECO:0000313" key="4">
    <source>
        <dbReference type="EMBL" id="NHC12745.1"/>
    </source>
</evidence>
<sequence length="338" mass="34312">MREPRFPAASFALLLAFGLLAGCGGGSTGATPREATESSAAGTVRGVDSRTLHPLGTVPTPELPVTVDSADGRKVTVEDASRIIPLTGSIAEIVFSLGLGDNVVGRDVATTFHEAEGLPVVTHAHDVSAEGVLALRPTVVLADTDTGPKESLEQLRKAGVPIVVLDTATSLEDVLPRITTIASALGVARAGKQLAERTTAEIRAAQAQVPSGGTKPRVAFLYLRGTAGVYLLGGKGSGADSLIAAAGAQDAGTALGLDAFTPITTEALVAARPDVILVMSKGLESVGGVDGMVKIAGIAQTPAGRDRRIVSVEDGVLLNFGPRTAQVLADLVGRLHGS</sequence>
<keyword evidence="2" id="KW-0732">Signal</keyword>
<dbReference type="Gene3D" id="3.40.50.1980">
    <property type="entry name" value="Nitrogenase molybdenum iron protein domain"/>
    <property type="match status" value="2"/>
</dbReference>